<dbReference type="AlphaFoldDB" id="A0A1B9I291"/>
<reference evidence="3" key="3">
    <citation type="submission" date="2016-07" db="EMBL/GenBank/DDBJ databases">
        <title>Evolution of pathogenesis and genome organization in the Tremellales.</title>
        <authorList>
            <person name="Cuomo C."/>
            <person name="Litvintseva A."/>
            <person name="Heitman J."/>
            <person name="Chen Y."/>
            <person name="Sun S."/>
            <person name="Springer D."/>
            <person name="Dromer F."/>
            <person name="Young S."/>
            <person name="Zeng Q."/>
            <person name="Chapman S."/>
            <person name="Gujja S."/>
            <person name="Saif S."/>
            <person name="Birren B."/>
        </authorList>
    </citation>
    <scope>NUCLEOTIDE SEQUENCE</scope>
    <source>
        <strain evidence="3">CBS 10737</strain>
    </source>
</reference>
<dbReference type="Gene3D" id="3.10.20.90">
    <property type="entry name" value="Phosphatidylinositol 3-kinase Catalytic Subunit, Chain A, domain 1"/>
    <property type="match status" value="1"/>
</dbReference>
<reference evidence="4" key="4">
    <citation type="submission" date="2024-02" db="EMBL/GenBank/DDBJ databases">
        <title>Comparative genomics of Cryptococcus and Kwoniella reveals pathogenesis evolution and contrasting modes of karyotype evolution via chromosome fusion or intercentromeric recombination.</title>
        <authorList>
            <person name="Coelho M.A."/>
            <person name="David-Palma M."/>
            <person name="Shea T."/>
            <person name="Bowers K."/>
            <person name="McGinley-Smith S."/>
            <person name="Mohammad A.W."/>
            <person name="Gnirke A."/>
            <person name="Yurkov A.M."/>
            <person name="Nowrousian M."/>
            <person name="Sun S."/>
            <person name="Cuomo C.A."/>
            <person name="Heitman J."/>
        </authorList>
    </citation>
    <scope>NUCLEOTIDE SEQUENCE</scope>
    <source>
        <strain evidence="4">CBS 10737</strain>
    </source>
</reference>
<evidence type="ECO:0000313" key="4">
    <source>
        <dbReference type="EMBL" id="WWC70303.1"/>
    </source>
</evidence>
<feature type="region of interest" description="Disordered" evidence="1">
    <location>
        <begin position="1"/>
        <end position="148"/>
    </location>
</feature>
<protein>
    <recommendedName>
        <fullName evidence="2">Rad60/SUMO-like domain-containing protein</fullName>
    </recommendedName>
</protein>
<dbReference type="OrthoDB" id="442921at2759"/>
<dbReference type="Pfam" id="PF11976">
    <property type="entry name" value="Rad60-SLD"/>
    <property type="match status" value="1"/>
</dbReference>
<name>A0A1B9I291_9TREE</name>
<evidence type="ECO:0000313" key="3">
    <source>
        <dbReference type="EMBL" id="OCF49649.1"/>
    </source>
</evidence>
<reference evidence="3" key="1">
    <citation type="submission" date="2013-07" db="EMBL/GenBank/DDBJ databases">
        <title>The Genome Sequence of Cryptococcus pinus CBS10737.</title>
        <authorList>
            <consortium name="The Broad Institute Genome Sequencing Platform"/>
            <person name="Cuomo C."/>
            <person name="Litvintseva A."/>
            <person name="Chen Y."/>
            <person name="Heitman J."/>
            <person name="Sun S."/>
            <person name="Springer D."/>
            <person name="Dromer F."/>
            <person name="Young S.K."/>
            <person name="Zeng Q."/>
            <person name="Gargeya S."/>
            <person name="Fitzgerald M."/>
            <person name="Abouelleil A."/>
            <person name="Alvarado L."/>
            <person name="Berlin A.M."/>
            <person name="Chapman S.B."/>
            <person name="Dewar J."/>
            <person name="Goldberg J."/>
            <person name="Griggs A."/>
            <person name="Gujja S."/>
            <person name="Hansen M."/>
            <person name="Howarth C."/>
            <person name="Imamovic A."/>
            <person name="Larimer J."/>
            <person name="McCowan C."/>
            <person name="Murphy C."/>
            <person name="Pearson M."/>
            <person name="Priest M."/>
            <person name="Roberts A."/>
            <person name="Saif S."/>
            <person name="Shea T."/>
            <person name="Sykes S."/>
            <person name="Wortman J."/>
            <person name="Nusbaum C."/>
            <person name="Birren B."/>
        </authorList>
    </citation>
    <scope>NUCLEOTIDE SEQUENCE [LARGE SCALE GENOMIC DNA]</scope>
    <source>
        <strain evidence="3">CBS 10737</strain>
    </source>
</reference>
<accession>A0A1B9I291</accession>
<feature type="compositionally biased region" description="Polar residues" evidence="1">
    <location>
        <begin position="313"/>
        <end position="323"/>
    </location>
</feature>
<feature type="compositionally biased region" description="Basic residues" evidence="1">
    <location>
        <begin position="62"/>
        <end position="71"/>
    </location>
</feature>
<evidence type="ECO:0000313" key="5">
    <source>
        <dbReference type="Proteomes" id="UP000094020"/>
    </source>
</evidence>
<feature type="region of interest" description="Disordered" evidence="1">
    <location>
        <begin position="291"/>
        <end position="358"/>
    </location>
</feature>
<evidence type="ECO:0000256" key="1">
    <source>
        <dbReference type="SAM" id="MobiDB-lite"/>
    </source>
</evidence>
<evidence type="ECO:0000259" key="2">
    <source>
        <dbReference type="Pfam" id="PF11976"/>
    </source>
</evidence>
<sequence length="442" mass="49789">MDDKGKGKAVDPISVESDSDDDFFVSKRRPIVRQATPPPKSPSPPIRAHSDEETSSPDSQFKKRRKPQSKKHGLELPGWTRINSNEHKKNGASGRSRKGSSQIRGSTEERGETIVIDDSDDEAGPSTSKGKGTRRRVQLTPPPEMSDAKKAEIEQLVKAHLGSKFQDRPVEEVNDSFSSPEKENEQEIEKVYITIRMVAPPERKLSAAPAALKEYQKARTLILARTGPMSRGINTLSDRLQKRSEDIVFVYNDSKVYPRSTPEQLGIVDKAEMSGYEKEYWDRLQAERRKALEGSSDNEEPDPLNGNEDNYIENLNSPTTKTNGELDKINSLNTTLNNDQIPTETQEEDEGGEGGGSQDYIRFIIKSESGELRMKGQKTLKINTILKYYCKANNKPIEESERMYISFDGDKLDKENCIGDTEIEDGDMLEVGYIQIMKSRRR</sequence>
<reference evidence="4" key="2">
    <citation type="submission" date="2013-07" db="EMBL/GenBank/DDBJ databases">
        <authorList>
            <consortium name="The Broad Institute Genome Sequencing Platform"/>
            <person name="Cuomo C."/>
            <person name="Litvintseva A."/>
            <person name="Chen Y."/>
            <person name="Heitman J."/>
            <person name="Sun S."/>
            <person name="Springer D."/>
            <person name="Dromer F."/>
            <person name="Young S.K."/>
            <person name="Zeng Q."/>
            <person name="Gargeya S."/>
            <person name="Fitzgerald M."/>
            <person name="Abouelleil A."/>
            <person name="Alvarado L."/>
            <person name="Berlin A.M."/>
            <person name="Chapman S.B."/>
            <person name="Dewar J."/>
            <person name="Goldberg J."/>
            <person name="Griggs A."/>
            <person name="Gujja S."/>
            <person name="Hansen M."/>
            <person name="Howarth C."/>
            <person name="Imamovic A."/>
            <person name="Larimer J."/>
            <person name="McCowan C."/>
            <person name="Murphy C."/>
            <person name="Pearson M."/>
            <person name="Priest M."/>
            <person name="Roberts A."/>
            <person name="Saif S."/>
            <person name="Shea T."/>
            <person name="Sykes S."/>
            <person name="Wortman J."/>
            <person name="Nusbaum C."/>
            <person name="Birren B."/>
        </authorList>
    </citation>
    <scope>NUCLEOTIDE SEQUENCE</scope>
    <source>
        <strain evidence="4">CBS 10737</strain>
    </source>
</reference>
<dbReference type="InterPro" id="IPR029071">
    <property type="entry name" value="Ubiquitin-like_domsf"/>
</dbReference>
<keyword evidence="5" id="KW-1185">Reference proteome</keyword>
<feature type="compositionally biased region" description="Polar residues" evidence="1">
    <location>
        <begin position="330"/>
        <end position="342"/>
    </location>
</feature>
<dbReference type="GeneID" id="30172540"/>
<dbReference type="RefSeq" id="XP_019010868.1">
    <property type="nucleotide sequence ID" value="XM_019155910.1"/>
</dbReference>
<dbReference type="Proteomes" id="UP000094020">
    <property type="component" value="Chromosome 5"/>
</dbReference>
<gene>
    <name evidence="3" type="ORF">I206_04171</name>
    <name evidence="4" type="ORF">I206_104253</name>
</gene>
<dbReference type="EMBL" id="KI894011">
    <property type="protein sequence ID" value="OCF49649.1"/>
    <property type="molecule type" value="Genomic_DNA"/>
</dbReference>
<dbReference type="SUPFAM" id="SSF54236">
    <property type="entry name" value="Ubiquitin-like"/>
    <property type="match status" value="1"/>
</dbReference>
<feature type="compositionally biased region" description="Pro residues" evidence="1">
    <location>
        <begin position="36"/>
        <end position="45"/>
    </location>
</feature>
<dbReference type="STRING" id="1296096.A0A1B9I291"/>
<dbReference type="InterPro" id="IPR022617">
    <property type="entry name" value="Rad60/SUMO-like_dom"/>
</dbReference>
<dbReference type="EMBL" id="CP144523">
    <property type="protein sequence ID" value="WWC70303.1"/>
    <property type="molecule type" value="Genomic_DNA"/>
</dbReference>
<feature type="region of interest" description="Disordered" evidence="1">
    <location>
        <begin position="162"/>
        <end position="185"/>
    </location>
</feature>
<feature type="domain" description="Rad60/SUMO-like" evidence="2">
    <location>
        <begin position="367"/>
        <end position="431"/>
    </location>
</feature>
<dbReference type="KEGG" id="kpin:30172540"/>
<organism evidence="3">
    <name type="scientific">Kwoniella pini CBS 10737</name>
    <dbReference type="NCBI Taxonomy" id="1296096"/>
    <lineage>
        <taxon>Eukaryota</taxon>
        <taxon>Fungi</taxon>
        <taxon>Dikarya</taxon>
        <taxon>Basidiomycota</taxon>
        <taxon>Agaricomycotina</taxon>
        <taxon>Tremellomycetes</taxon>
        <taxon>Tremellales</taxon>
        <taxon>Cryptococcaceae</taxon>
        <taxon>Kwoniella</taxon>
    </lineage>
</organism>
<proteinExistence type="predicted"/>